<gene>
    <name evidence="1" type="ORF">SS50377_15820</name>
</gene>
<evidence type="ECO:0000313" key="1">
    <source>
        <dbReference type="EMBL" id="EST44349.1"/>
    </source>
</evidence>
<sequence>MQILIVLHAYPVLSWKKIRAKSVQITAFNEELIQHVINSSQIDFQETKLNAYNAGMTAKPVLMIKAAQLVLRNSNYPIINAILANKIAQNATLARVRNVRFFLV</sequence>
<reference evidence="1" key="1">
    <citation type="journal article" date="2014" name="PLoS Genet.">
        <title>The Genome of Spironucleus salmonicida Highlights a Fish Pathogen Adapted to Fluctuating Environments.</title>
        <authorList>
            <person name="Xu F."/>
            <person name="Jerlstrom-Hultqvist J."/>
            <person name="Einarsson E."/>
            <person name="Astvaldsson A."/>
            <person name="Svard S.G."/>
            <person name="Andersson J.O."/>
        </authorList>
    </citation>
    <scope>NUCLEOTIDE SEQUENCE</scope>
</reference>
<organism evidence="1">
    <name type="scientific">Spironucleus salmonicida</name>
    <dbReference type="NCBI Taxonomy" id="348837"/>
    <lineage>
        <taxon>Eukaryota</taxon>
        <taxon>Metamonada</taxon>
        <taxon>Diplomonadida</taxon>
        <taxon>Hexamitidae</taxon>
        <taxon>Hexamitinae</taxon>
        <taxon>Spironucleus</taxon>
    </lineage>
</organism>
<proteinExistence type="predicted"/>
<accession>V6LU69</accession>
<dbReference type="AlphaFoldDB" id="V6LU69"/>
<protein>
    <submittedName>
        <fullName evidence="1">Uncharacterized protein</fullName>
    </submittedName>
</protein>
<name>V6LU69_9EUKA</name>
<dbReference type="EMBL" id="KI546118">
    <property type="protein sequence ID" value="EST44349.1"/>
    <property type="molecule type" value="Genomic_DNA"/>
</dbReference>